<evidence type="ECO:0000256" key="13">
    <source>
        <dbReference type="SAM" id="Coils"/>
    </source>
</evidence>
<dbReference type="GO" id="GO:0006915">
    <property type="term" value="P:apoptotic process"/>
    <property type="evidence" value="ECO:0007669"/>
    <property type="project" value="UniProtKB-KW"/>
</dbReference>
<evidence type="ECO:0000256" key="6">
    <source>
        <dbReference type="ARBA" id="ARBA00022824"/>
    </source>
</evidence>
<dbReference type="GO" id="GO:0006886">
    <property type="term" value="P:intracellular protein transport"/>
    <property type="evidence" value="ECO:0007669"/>
    <property type="project" value="UniProtKB-UniRule"/>
</dbReference>
<accession>A0A401SQI7</accession>
<feature type="domain" description="BAP29/BAP31 transmembrane" evidence="14">
    <location>
        <begin position="20"/>
        <end position="155"/>
    </location>
</feature>
<evidence type="ECO:0000256" key="11">
    <source>
        <dbReference type="ARBA" id="ARBA00023136"/>
    </source>
</evidence>
<keyword evidence="8 12" id="KW-0653">Protein transport</keyword>
<dbReference type="STRING" id="137246.A0A401SQI7"/>
<evidence type="ECO:0000256" key="8">
    <source>
        <dbReference type="ARBA" id="ARBA00022927"/>
    </source>
</evidence>
<sequence length="260" mass="30512">MTPVRARRHLGLKKVSSNKMTLQWVAVASFLYAEIGFILFLCLPFISPRRWLKVFNFRLWEKIATYWNRAFLTIIVVLVVLFFDAIREVRKYSMSQAIGKNEKMLPNMYDHLNMKLFRAQRNLYISGFSLFLWLVLRRMITLISELAIAMGESQALQVQTDNTNNAAKRYMEENEELKKALTRGKDDGTKKLEEENNQLINNIKELKAELKKTTEALEKSKIEMASIKKQYDGLTREYDRLLQEHDKMQSLVDTTDKKSN</sequence>
<evidence type="ECO:0000256" key="12">
    <source>
        <dbReference type="RuleBase" id="RU367026"/>
    </source>
</evidence>
<dbReference type="Gene3D" id="1.20.5.110">
    <property type="match status" value="1"/>
</dbReference>
<dbReference type="AlphaFoldDB" id="A0A401SQI7"/>
<dbReference type="FunFam" id="1.20.5.110:FF:000011">
    <property type="entry name" value="B-cell receptor-associated protein 29"/>
    <property type="match status" value="1"/>
</dbReference>
<evidence type="ECO:0000256" key="9">
    <source>
        <dbReference type="ARBA" id="ARBA00022989"/>
    </source>
</evidence>
<evidence type="ECO:0000256" key="7">
    <source>
        <dbReference type="ARBA" id="ARBA00022892"/>
    </source>
</evidence>
<comment type="subcellular location">
    <subcellularLocation>
        <location evidence="1 12">Endoplasmic reticulum membrane</location>
        <topology evidence="1 12">Multi-pass membrane protein</topology>
    </subcellularLocation>
</comment>
<dbReference type="InterPro" id="IPR008417">
    <property type="entry name" value="BAP29/BAP31"/>
</dbReference>
<evidence type="ECO:0000256" key="1">
    <source>
        <dbReference type="ARBA" id="ARBA00004477"/>
    </source>
</evidence>
<dbReference type="Proteomes" id="UP000287033">
    <property type="component" value="Unassembled WGS sequence"/>
</dbReference>
<evidence type="ECO:0000256" key="4">
    <source>
        <dbReference type="ARBA" id="ARBA00022692"/>
    </source>
</evidence>
<evidence type="ECO:0000259" key="14">
    <source>
        <dbReference type="Pfam" id="PF05529"/>
    </source>
</evidence>
<comment type="caution">
    <text evidence="16">The sequence shown here is derived from an EMBL/GenBank/DDBJ whole genome shotgun (WGS) entry which is preliminary data.</text>
</comment>
<feature type="transmembrane region" description="Helical" evidence="12">
    <location>
        <begin position="123"/>
        <end position="140"/>
    </location>
</feature>
<proteinExistence type="inferred from homology"/>
<dbReference type="OMA" id="FMARFWN"/>
<dbReference type="GO" id="GO:0005789">
    <property type="term" value="C:endoplasmic reticulum membrane"/>
    <property type="evidence" value="ECO:0007669"/>
    <property type="project" value="UniProtKB-SubCell"/>
</dbReference>
<evidence type="ECO:0000313" key="16">
    <source>
        <dbReference type="EMBL" id="GCC32650.1"/>
    </source>
</evidence>
<dbReference type="EMBL" id="BEZZ01000450">
    <property type="protein sequence ID" value="GCC32650.1"/>
    <property type="molecule type" value="Genomic_DNA"/>
</dbReference>
<keyword evidence="11 12" id="KW-0472">Membrane</keyword>
<dbReference type="PANTHER" id="PTHR12701:SF5">
    <property type="entry name" value="B-CELL RECEPTOR-ASSOCIATED PROTEIN 29"/>
    <property type="match status" value="1"/>
</dbReference>
<feature type="transmembrane region" description="Helical" evidence="12">
    <location>
        <begin position="66"/>
        <end position="86"/>
    </location>
</feature>
<feature type="coiled-coil region" evidence="13">
    <location>
        <begin position="160"/>
        <end position="251"/>
    </location>
</feature>
<dbReference type="InterPro" id="IPR041672">
    <property type="entry name" value="Bap31/Bap29_C"/>
</dbReference>
<evidence type="ECO:0000256" key="5">
    <source>
        <dbReference type="ARBA" id="ARBA00022703"/>
    </source>
</evidence>
<keyword evidence="4 12" id="KW-0812">Transmembrane</keyword>
<protein>
    <recommendedName>
        <fullName evidence="12">Endoplasmic reticulum transmembrane protein</fullName>
    </recommendedName>
</protein>
<evidence type="ECO:0000256" key="3">
    <source>
        <dbReference type="ARBA" id="ARBA00022448"/>
    </source>
</evidence>
<dbReference type="GO" id="GO:0070973">
    <property type="term" value="P:protein localization to endoplasmic reticulum exit site"/>
    <property type="evidence" value="ECO:0007669"/>
    <property type="project" value="UniProtKB-UniRule"/>
</dbReference>
<feature type="transmembrane region" description="Helical" evidence="12">
    <location>
        <begin position="21"/>
        <end position="46"/>
    </location>
</feature>
<dbReference type="Pfam" id="PF18035">
    <property type="entry name" value="Bap31_Bap29_C"/>
    <property type="match status" value="1"/>
</dbReference>
<keyword evidence="5" id="KW-0053">Apoptosis</keyword>
<dbReference type="OrthoDB" id="435607at2759"/>
<reference evidence="16 17" key="1">
    <citation type="journal article" date="2018" name="Nat. Ecol. Evol.">
        <title>Shark genomes provide insights into elasmobranch evolution and the origin of vertebrates.</title>
        <authorList>
            <person name="Hara Y"/>
            <person name="Yamaguchi K"/>
            <person name="Onimaru K"/>
            <person name="Kadota M"/>
            <person name="Koyanagi M"/>
            <person name="Keeley SD"/>
            <person name="Tatsumi K"/>
            <person name="Tanaka K"/>
            <person name="Motone F"/>
            <person name="Kageyama Y"/>
            <person name="Nozu R"/>
            <person name="Adachi N"/>
            <person name="Nishimura O"/>
            <person name="Nakagawa R"/>
            <person name="Tanegashima C"/>
            <person name="Kiyatake I"/>
            <person name="Matsumoto R"/>
            <person name="Murakumo K"/>
            <person name="Nishida K"/>
            <person name="Terakita A"/>
            <person name="Kuratani S"/>
            <person name="Sato K"/>
            <person name="Hyodo S Kuraku.S."/>
        </authorList>
    </citation>
    <scope>NUCLEOTIDE SEQUENCE [LARGE SCALE GENOMIC DNA]</scope>
</reference>
<evidence type="ECO:0000259" key="15">
    <source>
        <dbReference type="Pfam" id="PF18035"/>
    </source>
</evidence>
<keyword evidence="7 12" id="KW-0931">ER-Golgi transport</keyword>
<dbReference type="Pfam" id="PF05529">
    <property type="entry name" value="Bap31"/>
    <property type="match status" value="1"/>
</dbReference>
<organism evidence="16 17">
    <name type="scientific">Chiloscyllium punctatum</name>
    <name type="common">Brownbanded bambooshark</name>
    <name type="synonym">Hemiscyllium punctatum</name>
    <dbReference type="NCBI Taxonomy" id="137246"/>
    <lineage>
        <taxon>Eukaryota</taxon>
        <taxon>Metazoa</taxon>
        <taxon>Chordata</taxon>
        <taxon>Craniata</taxon>
        <taxon>Vertebrata</taxon>
        <taxon>Chondrichthyes</taxon>
        <taxon>Elasmobranchii</taxon>
        <taxon>Galeomorphii</taxon>
        <taxon>Galeoidea</taxon>
        <taxon>Orectolobiformes</taxon>
        <taxon>Hemiscylliidae</taxon>
        <taxon>Chiloscyllium</taxon>
    </lineage>
</organism>
<comment type="function">
    <text evidence="12">May play a role in anterograde transport of membrane proteins from the endoplasmic reticulum to the Golgi.</text>
</comment>
<evidence type="ECO:0000256" key="10">
    <source>
        <dbReference type="ARBA" id="ARBA00023054"/>
    </source>
</evidence>
<dbReference type="InterPro" id="IPR040463">
    <property type="entry name" value="BAP29/BAP31_N"/>
</dbReference>
<evidence type="ECO:0000313" key="17">
    <source>
        <dbReference type="Proteomes" id="UP000287033"/>
    </source>
</evidence>
<comment type="similarity">
    <text evidence="2 12">Belongs to the BCAP29/BCAP31 family.</text>
</comment>
<keyword evidence="3 12" id="KW-0813">Transport</keyword>
<evidence type="ECO:0000256" key="2">
    <source>
        <dbReference type="ARBA" id="ARBA00007956"/>
    </source>
</evidence>
<name>A0A401SQI7_CHIPU</name>
<keyword evidence="17" id="KW-1185">Reference proteome</keyword>
<dbReference type="PANTHER" id="PTHR12701">
    <property type="entry name" value="BCR-ASSOCIATED PROTEIN, BAP"/>
    <property type="match status" value="1"/>
</dbReference>
<keyword evidence="10 13" id="KW-0175">Coiled coil</keyword>
<gene>
    <name evidence="16" type="ORF">chiPu_0011113</name>
</gene>
<feature type="domain" description="Bap31/Bap29 cytoplasmic coiled-coil" evidence="15">
    <location>
        <begin position="202"/>
        <end position="259"/>
    </location>
</feature>
<keyword evidence="9 12" id="KW-1133">Transmembrane helix</keyword>
<keyword evidence="6 12" id="KW-0256">Endoplasmic reticulum</keyword>
<dbReference type="GO" id="GO:0006888">
    <property type="term" value="P:endoplasmic reticulum to Golgi vesicle-mediated transport"/>
    <property type="evidence" value="ECO:0007669"/>
    <property type="project" value="UniProtKB-UniRule"/>
</dbReference>